<dbReference type="Proteomes" id="UP001501126">
    <property type="component" value="Unassembled WGS sequence"/>
</dbReference>
<evidence type="ECO:0000313" key="2">
    <source>
        <dbReference type="Proteomes" id="UP001501126"/>
    </source>
</evidence>
<gene>
    <name evidence="1" type="ORF">GCM10009118_29760</name>
</gene>
<dbReference type="EMBL" id="BAAAFH010000022">
    <property type="protein sequence ID" value="GAA0876566.1"/>
    <property type="molecule type" value="Genomic_DNA"/>
</dbReference>
<name>A0ABP3Y4Z2_9FLAO</name>
<organism evidence="1 2">
    <name type="scientific">Wandonia haliotis</name>
    <dbReference type="NCBI Taxonomy" id="574963"/>
    <lineage>
        <taxon>Bacteria</taxon>
        <taxon>Pseudomonadati</taxon>
        <taxon>Bacteroidota</taxon>
        <taxon>Flavobacteriia</taxon>
        <taxon>Flavobacteriales</taxon>
        <taxon>Crocinitomicaceae</taxon>
        <taxon>Wandonia</taxon>
    </lineage>
</organism>
<evidence type="ECO:0000313" key="1">
    <source>
        <dbReference type="EMBL" id="GAA0876566.1"/>
    </source>
</evidence>
<proteinExistence type="predicted"/>
<comment type="caution">
    <text evidence="1">The sequence shown here is derived from an EMBL/GenBank/DDBJ whole genome shotgun (WGS) entry which is preliminary data.</text>
</comment>
<keyword evidence="2" id="KW-1185">Reference proteome</keyword>
<sequence length="313" mass="36162">MKINFIFQISLLISFLSFGQEAELYQILPDWSVGDSKIVHVKSESVVYVGDTVFSRTNTEVKYKMEVIGTEDYFSLKYSQLFSDFDVDLSEDNSTVENIVMTILKEIQSSIENYEYVVSVDKETGEAYEVQNEKAFLEFIEETMLQTLRLIGEQMGKSEEDFSMMKEMMGPFMKEQASAMIQTALNGVNYLLQAYSYSFPIEGEYRQSMMVNDLNAMGSFGDTDFPAVMVISSEEKGDDMLIYKELLYDKEFLADKINEESESLEINVDEFEVVEKESIRIDLNSTWIKNHYSEVIFIMPGIRVEENSRMTFK</sequence>
<dbReference type="RefSeq" id="WP_343789666.1">
    <property type="nucleotide sequence ID" value="NZ_BAAAFH010000022.1"/>
</dbReference>
<reference evidence="2" key="1">
    <citation type="journal article" date="2019" name="Int. J. Syst. Evol. Microbiol.">
        <title>The Global Catalogue of Microorganisms (GCM) 10K type strain sequencing project: providing services to taxonomists for standard genome sequencing and annotation.</title>
        <authorList>
            <consortium name="The Broad Institute Genomics Platform"/>
            <consortium name="The Broad Institute Genome Sequencing Center for Infectious Disease"/>
            <person name="Wu L."/>
            <person name="Ma J."/>
        </authorList>
    </citation>
    <scope>NUCLEOTIDE SEQUENCE [LARGE SCALE GENOMIC DNA]</scope>
    <source>
        <strain evidence="2">JCM 16083</strain>
    </source>
</reference>
<protein>
    <submittedName>
        <fullName evidence="1">Uncharacterized protein</fullName>
    </submittedName>
</protein>
<accession>A0ABP3Y4Z2</accession>